<organism evidence="1 3">
    <name type="scientific">Sulfodiicoccus acidiphilus</name>
    <dbReference type="NCBI Taxonomy" id="1670455"/>
    <lineage>
        <taxon>Archaea</taxon>
        <taxon>Thermoproteota</taxon>
        <taxon>Thermoprotei</taxon>
        <taxon>Sulfolobales</taxon>
        <taxon>Sulfolobaceae</taxon>
        <taxon>Sulfodiicoccus</taxon>
    </lineage>
</organism>
<reference evidence="2" key="4">
    <citation type="submission" date="2020-09" db="EMBL/GenBank/DDBJ databases">
        <authorList>
            <person name="Sun Q."/>
            <person name="Ohkuma M."/>
        </authorList>
    </citation>
    <scope>NUCLEOTIDE SEQUENCE</scope>
    <source>
        <strain evidence="2">JCM 31740</strain>
    </source>
</reference>
<reference evidence="2" key="1">
    <citation type="journal article" date="2014" name="Int. J. Syst. Evol. Microbiol.">
        <title>Complete genome sequence of Corynebacterium casei LMG S-19264T (=DSM 44701T), isolated from a smear-ripened cheese.</title>
        <authorList>
            <consortium name="US DOE Joint Genome Institute (JGI-PGF)"/>
            <person name="Walter F."/>
            <person name="Albersmeier A."/>
            <person name="Kalinowski J."/>
            <person name="Ruckert C."/>
        </authorList>
    </citation>
    <scope>NUCLEOTIDE SEQUENCE</scope>
    <source>
        <strain evidence="2">JCM 31740</strain>
    </source>
</reference>
<accession>A0A348B2N8</accession>
<reference evidence="1" key="3">
    <citation type="journal article" date="2019" name="BMC Res. Notes">
        <title>Complete genome sequence of the Sulfodiicoccus acidiphilus strain HS-1T, the first crenarchaeon that lacks polB3, isolated from an acidic hot spring in Ohwaku-dani, Hakone, Japan.</title>
        <authorList>
            <person name="Sakai H.D."/>
            <person name="Kurosawa N."/>
        </authorList>
    </citation>
    <scope>NUCLEOTIDE SEQUENCE</scope>
    <source>
        <strain evidence="1">HS-1</strain>
    </source>
</reference>
<evidence type="ECO:0000313" key="3">
    <source>
        <dbReference type="Proteomes" id="UP000276741"/>
    </source>
</evidence>
<sequence>MGSSILQSAAIFSVSQDLAQARLDLERVSSLYVGFNTRILNLEDPEDKYVAVDVDPDMGDFKKGYAVLVWA</sequence>
<gene>
    <name evidence="2" type="ORF">GCM10007116_13290</name>
    <name evidence="1" type="ORF">HS1genome_0829</name>
</gene>
<dbReference type="EMBL" id="BMQS01000011">
    <property type="protein sequence ID" value="GGT97126.1"/>
    <property type="molecule type" value="Genomic_DNA"/>
</dbReference>
<name>A0A348B2N8_9CREN</name>
<dbReference type="KEGG" id="sacd:HS1genome_0829"/>
<reference evidence="3" key="2">
    <citation type="submission" date="2018-04" db="EMBL/GenBank/DDBJ databases">
        <title>Complete genome sequence of Sulfodiicoccus acidiphilus strain HS-1.</title>
        <authorList>
            <person name="Sakai H.D."/>
            <person name="Kurosawa N."/>
        </authorList>
    </citation>
    <scope>NUCLEOTIDE SEQUENCE [LARGE SCALE GENOMIC DNA]</scope>
    <source>
        <strain evidence="3">HS-1</strain>
    </source>
</reference>
<evidence type="ECO:0000313" key="2">
    <source>
        <dbReference type="EMBL" id="GGT97126.1"/>
    </source>
</evidence>
<evidence type="ECO:0000313" key="1">
    <source>
        <dbReference type="EMBL" id="BBD72440.1"/>
    </source>
</evidence>
<protein>
    <submittedName>
        <fullName evidence="1">Uncharacterized protein</fullName>
    </submittedName>
</protein>
<dbReference type="AlphaFoldDB" id="A0A348B2N8"/>
<dbReference type="Proteomes" id="UP000616143">
    <property type="component" value="Unassembled WGS sequence"/>
</dbReference>
<keyword evidence="3" id="KW-1185">Reference proteome</keyword>
<proteinExistence type="predicted"/>
<dbReference type="Proteomes" id="UP000276741">
    <property type="component" value="Chromosome"/>
</dbReference>
<dbReference type="EMBL" id="AP018553">
    <property type="protein sequence ID" value="BBD72440.1"/>
    <property type="molecule type" value="Genomic_DNA"/>
</dbReference>